<feature type="domain" description="Carboxymuconolactone decarboxylase-like" evidence="1">
    <location>
        <begin position="12"/>
        <end position="94"/>
    </location>
</feature>
<keyword evidence="3" id="KW-1185">Reference proteome</keyword>
<gene>
    <name evidence="2" type="ORF">M3P19_03210</name>
</gene>
<organism evidence="2 3">
    <name type="scientific">Flagellimonas spongiicola</name>
    <dbReference type="NCBI Taxonomy" id="2942208"/>
    <lineage>
        <taxon>Bacteria</taxon>
        <taxon>Pseudomonadati</taxon>
        <taxon>Bacteroidota</taxon>
        <taxon>Flavobacteriia</taxon>
        <taxon>Flavobacteriales</taxon>
        <taxon>Flavobacteriaceae</taxon>
        <taxon>Flagellimonas</taxon>
    </lineage>
</organism>
<evidence type="ECO:0000313" key="3">
    <source>
        <dbReference type="Proteomes" id="UP001203607"/>
    </source>
</evidence>
<comment type="caution">
    <text evidence="2">The sequence shown here is derived from an EMBL/GenBank/DDBJ whole genome shotgun (WGS) entry which is preliminary data.</text>
</comment>
<accession>A0ABT0PNN6</accession>
<dbReference type="Proteomes" id="UP001203607">
    <property type="component" value="Unassembled WGS sequence"/>
</dbReference>
<name>A0ABT0PNN6_9FLAO</name>
<sequence>MESRIQISEVEPKAYQAIFGLEGYLQNSKLQPNHYKLIKIRASQVNGCAFCIDMHTKEAIKMGESHERMHLLDAWWHTDTFSEEEQVILKMTEEITKIHEHGLTKETYQHAISLFDAHYFANIVMAISTINVWNRVAISTLTPIAEATNS</sequence>
<evidence type="ECO:0000313" key="2">
    <source>
        <dbReference type="EMBL" id="MCL6272999.1"/>
    </source>
</evidence>
<dbReference type="InterPro" id="IPR004675">
    <property type="entry name" value="AhpD_core"/>
</dbReference>
<dbReference type="PANTHER" id="PTHR34846">
    <property type="entry name" value="4-CARBOXYMUCONOLACTONE DECARBOXYLASE FAMILY PROTEIN (AFU_ORTHOLOGUE AFUA_6G11590)"/>
    <property type="match status" value="1"/>
</dbReference>
<dbReference type="EMBL" id="JAMFMA010000001">
    <property type="protein sequence ID" value="MCL6272999.1"/>
    <property type="molecule type" value="Genomic_DNA"/>
</dbReference>
<dbReference type="NCBIfam" id="TIGR00778">
    <property type="entry name" value="ahpD_dom"/>
    <property type="match status" value="1"/>
</dbReference>
<reference evidence="2 3" key="1">
    <citation type="submission" date="2022-05" db="EMBL/GenBank/DDBJ databases">
        <authorList>
            <person name="Park J.-S."/>
        </authorList>
    </citation>
    <scope>NUCLEOTIDE SEQUENCE [LARGE SCALE GENOMIC DNA]</scope>
    <source>
        <strain evidence="2 3">2012CJ35-5</strain>
    </source>
</reference>
<dbReference type="InterPro" id="IPR003779">
    <property type="entry name" value="CMD-like"/>
</dbReference>
<evidence type="ECO:0000259" key="1">
    <source>
        <dbReference type="Pfam" id="PF02627"/>
    </source>
</evidence>
<dbReference type="RefSeq" id="WP_249656177.1">
    <property type="nucleotide sequence ID" value="NZ_JAMFMA010000001.1"/>
</dbReference>
<dbReference type="PANTHER" id="PTHR34846:SF10">
    <property type="entry name" value="CYTOPLASMIC PROTEIN"/>
    <property type="match status" value="1"/>
</dbReference>
<dbReference type="Gene3D" id="1.20.1290.10">
    <property type="entry name" value="AhpD-like"/>
    <property type="match status" value="1"/>
</dbReference>
<dbReference type="Pfam" id="PF02627">
    <property type="entry name" value="CMD"/>
    <property type="match status" value="1"/>
</dbReference>
<dbReference type="InterPro" id="IPR029032">
    <property type="entry name" value="AhpD-like"/>
</dbReference>
<protein>
    <submittedName>
        <fullName evidence="2">Carboxymuconolactone decarboxylase family protein</fullName>
    </submittedName>
</protein>
<proteinExistence type="predicted"/>
<dbReference type="SUPFAM" id="SSF69118">
    <property type="entry name" value="AhpD-like"/>
    <property type="match status" value="1"/>
</dbReference>